<dbReference type="SUPFAM" id="SSF53474">
    <property type="entry name" value="alpha/beta-Hydrolases"/>
    <property type="match status" value="1"/>
</dbReference>
<dbReference type="InterPro" id="IPR019826">
    <property type="entry name" value="Carboxylesterase_B_AS"/>
</dbReference>
<feature type="domain" description="Carboxylesterase type B" evidence="4">
    <location>
        <begin position="394"/>
        <end position="503"/>
    </location>
</feature>
<evidence type="ECO:0000313" key="6">
    <source>
        <dbReference type="Proteomes" id="UP001629113"/>
    </source>
</evidence>
<dbReference type="PANTHER" id="PTHR43918">
    <property type="entry name" value="ACETYLCHOLINESTERASE"/>
    <property type="match status" value="1"/>
</dbReference>
<proteinExistence type="inferred from homology"/>
<dbReference type="PROSITE" id="PS00122">
    <property type="entry name" value="CARBOXYLESTERASE_B_1"/>
    <property type="match status" value="1"/>
</dbReference>
<dbReference type="Pfam" id="PF00135">
    <property type="entry name" value="COesterase"/>
    <property type="match status" value="2"/>
</dbReference>
<keyword evidence="3" id="KW-0732">Signal</keyword>
<comment type="caution">
    <text evidence="5">The sequence shown here is derived from an EMBL/GenBank/DDBJ whole genome shotgun (WGS) entry which is preliminary data.</text>
</comment>
<name>A0ABR4PLF9_9HELO</name>
<dbReference type="EMBL" id="JBFCZG010000003">
    <property type="protein sequence ID" value="KAL3424171.1"/>
    <property type="molecule type" value="Genomic_DNA"/>
</dbReference>
<accession>A0ABR4PLF9</accession>
<protein>
    <recommendedName>
        <fullName evidence="3">Carboxylic ester hydrolase</fullName>
        <ecNumber evidence="3">3.1.1.-</ecNumber>
    </recommendedName>
</protein>
<dbReference type="InterPro" id="IPR050654">
    <property type="entry name" value="AChE-related_enzymes"/>
</dbReference>
<keyword evidence="6" id="KW-1185">Reference proteome</keyword>
<feature type="signal peptide" evidence="3">
    <location>
        <begin position="1"/>
        <end position="18"/>
    </location>
</feature>
<dbReference type="InterPro" id="IPR029058">
    <property type="entry name" value="AB_hydrolase_fold"/>
</dbReference>
<evidence type="ECO:0000313" key="5">
    <source>
        <dbReference type="EMBL" id="KAL3424171.1"/>
    </source>
</evidence>
<dbReference type="Gene3D" id="3.40.50.1820">
    <property type="entry name" value="alpha/beta hydrolase"/>
    <property type="match status" value="1"/>
</dbReference>
<reference evidence="5 6" key="1">
    <citation type="submission" date="2024-06" db="EMBL/GenBank/DDBJ databases">
        <title>Complete genome of Phlyctema vagabunda strain 19-DSS-EL-015.</title>
        <authorList>
            <person name="Fiorenzani C."/>
        </authorList>
    </citation>
    <scope>NUCLEOTIDE SEQUENCE [LARGE SCALE GENOMIC DNA]</scope>
    <source>
        <strain evidence="5 6">19-DSS-EL-015</strain>
    </source>
</reference>
<feature type="domain" description="Carboxylesterase type B" evidence="4">
    <location>
        <begin position="35"/>
        <end position="375"/>
    </location>
</feature>
<dbReference type="Proteomes" id="UP001629113">
    <property type="component" value="Unassembled WGS sequence"/>
</dbReference>
<dbReference type="PANTHER" id="PTHR43918:SF4">
    <property type="entry name" value="CARBOXYLIC ESTER HYDROLASE"/>
    <property type="match status" value="1"/>
</dbReference>
<evidence type="ECO:0000256" key="3">
    <source>
        <dbReference type="RuleBase" id="RU361235"/>
    </source>
</evidence>
<gene>
    <name evidence="5" type="ORF">PVAG01_03452</name>
</gene>
<evidence type="ECO:0000259" key="4">
    <source>
        <dbReference type="Pfam" id="PF00135"/>
    </source>
</evidence>
<comment type="similarity">
    <text evidence="1 3">Belongs to the type-B carboxylesterase/lipase family.</text>
</comment>
<dbReference type="EC" id="3.1.1.-" evidence="3"/>
<keyword evidence="2 3" id="KW-0378">Hydrolase</keyword>
<evidence type="ECO:0000256" key="1">
    <source>
        <dbReference type="ARBA" id="ARBA00005964"/>
    </source>
</evidence>
<organism evidence="5 6">
    <name type="scientific">Phlyctema vagabunda</name>
    <dbReference type="NCBI Taxonomy" id="108571"/>
    <lineage>
        <taxon>Eukaryota</taxon>
        <taxon>Fungi</taxon>
        <taxon>Dikarya</taxon>
        <taxon>Ascomycota</taxon>
        <taxon>Pezizomycotina</taxon>
        <taxon>Leotiomycetes</taxon>
        <taxon>Helotiales</taxon>
        <taxon>Dermateaceae</taxon>
        <taxon>Phlyctema</taxon>
    </lineage>
</organism>
<dbReference type="InterPro" id="IPR002018">
    <property type="entry name" value="CarbesteraseB"/>
</dbReference>
<feature type="chain" id="PRO_5044966506" description="Carboxylic ester hydrolase" evidence="3">
    <location>
        <begin position="19"/>
        <end position="570"/>
    </location>
</feature>
<sequence>MKPATLLLGSSAASLVCASTQQNLHVRQSTWTVGQTVTTSSGPVNGHASPNTTEVSEYLGIPFAQPPVGDLRFAPPQKYTGNSTINGTDFGYGCPIQSSPQSTDPAVYLEQNITIPQGIQILATLAQVGEKFSEDCLTVNVWTKPQTGESKKAVLLWIYGGGFNSGSSNGPAYHGQYIANSEDVVVVSFNYRINIFGFPGNPAGANNIGLLDQRLAVEWVRDNIEAFGGDPSRITIFGQSAGGASVDYYSFAWTSDPIVAGFIPQSGTAGSFGLPHPVNESAASWFNVTATLNCGDAASDAQEVLSCMRTKEYTEILNAIPHSSGLGSVLGGFGPTVDEKVLFSDYPARAAAGNFIKRPVLIGNNDYEAGLFITTLGLTGTTFPASVWDTFNLDTFTCPAAVRAAYSAAADVPTWRYRYFGEFPNLRIAPGSGAWHGAEIPLIFNNTPLIPAATEAEVSISNYLRGAWAAFAKDPVNGLDGYEGGWPQYQPEQETLIRLGYNNITGTNLALPSLYDAGCAGIPVNTTNSTATSTATSSAPVATSTTSGASRISVSTLSVVGLLLLALWMS</sequence>
<evidence type="ECO:0000256" key="2">
    <source>
        <dbReference type="ARBA" id="ARBA00022801"/>
    </source>
</evidence>